<organism evidence="2 3">
    <name type="scientific">Aetokthonos hydrillicola Thurmond2011</name>
    <dbReference type="NCBI Taxonomy" id="2712845"/>
    <lineage>
        <taxon>Bacteria</taxon>
        <taxon>Bacillati</taxon>
        <taxon>Cyanobacteriota</taxon>
        <taxon>Cyanophyceae</taxon>
        <taxon>Nostocales</taxon>
        <taxon>Hapalosiphonaceae</taxon>
        <taxon>Aetokthonos</taxon>
    </lineage>
</organism>
<dbReference type="AlphaFoldDB" id="A0AAP5MAC5"/>
<reference evidence="3" key="1">
    <citation type="journal article" date="2021" name="Science">
        <title>Hunting the eagle killer: A cyanobacterial neurotoxin causes vacuolar myelinopathy.</title>
        <authorList>
            <person name="Breinlinger S."/>
            <person name="Phillips T.J."/>
            <person name="Haram B.N."/>
            <person name="Mares J."/>
            <person name="Martinez Yerena J.A."/>
            <person name="Hrouzek P."/>
            <person name="Sobotka R."/>
            <person name="Henderson W.M."/>
            <person name="Schmieder P."/>
            <person name="Williams S.M."/>
            <person name="Lauderdale J.D."/>
            <person name="Wilde H.D."/>
            <person name="Gerrin W."/>
            <person name="Kust A."/>
            <person name="Washington J.W."/>
            <person name="Wagner C."/>
            <person name="Geier B."/>
            <person name="Liebeke M."/>
            <person name="Enke H."/>
            <person name="Niedermeyer T.H.J."/>
            <person name="Wilde S.B."/>
        </authorList>
    </citation>
    <scope>NUCLEOTIDE SEQUENCE [LARGE SCALE GENOMIC DNA]</scope>
    <source>
        <strain evidence="3">Thurmond2011</strain>
    </source>
</reference>
<evidence type="ECO:0000259" key="1">
    <source>
        <dbReference type="Pfam" id="PF05050"/>
    </source>
</evidence>
<gene>
    <name evidence="2" type="ORF">G7B40_026035</name>
</gene>
<dbReference type="CDD" id="cd02440">
    <property type="entry name" value="AdoMet_MTases"/>
    <property type="match status" value="1"/>
</dbReference>
<dbReference type="Pfam" id="PF05050">
    <property type="entry name" value="Methyltransf_21"/>
    <property type="match status" value="1"/>
</dbReference>
<dbReference type="InterPro" id="IPR006342">
    <property type="entry name" value="FkbM_mtfrase"/>
</dbReference>
<keyword evidence="2" id="KW-0489">Methyltransferase</keyword>
<keyword evidence="3" id="KW-1185">Reference proteome</keyword>
<dbReference type="NCBIfam" id="TIGR01444">
    <property type="entry name" value="fkbM_fam"/>
    <property type="match status" value="1"/>
</dbReference>
<dbReference type="Gene3D" id="3.40.50.150">
    <property type="entry name" value="Vaccinia Virus protein VP39"/>
    <property type="match status" value="1"/>
</dbReference>
<accession>A0AAP5MAC5</accession>
<feature type="domain" description="Methyltransferase FkbM" evidence="1">
    <location>
        <begin position="78"/>
        <end position="227"/>
    </location>
</feature>
<keyword evidence="2" id="KW-0808">Transferase</keyword>
<dbReference type="PANTHER" id="PTHR34203">
    <property type="entry name" value="METHYLTRANSFERASE, FKBM FAMILY PROTEIN"/>
    <property type="match status" value="1"/>
</dbReference>
<dbReference type="GO" id="GO:0008168">
    <property type="term" value="F:methyltransferase activity"/>
    <property type="evidence" value="ECO:0007669"/>
    <property type="project" value="UniProtKB-KW"/>
</dbReference>
<evidence type="ECO:0000313" key="2">
    <source>
        <dbReference type="EMBL" id="MDR9897995.1"/>
    </source>
</evidence>
<proteinExistence type="predicted"/>
<dbReference type="SUPFAM" id="SSF53335">
    <property type="entry name" value="S-adenosyl-L-methionine-dependent methyltransferases"/>
    <property type="match status" value="1"/>
</dbReference>
<dbReference type="GO" id="GO:0032259">
    <property type="term" value="P:methylation"/>
    <property type="evidence" value="ECO:0007669"/>
    <property type="project" value="UniProtKB-KW"/>
</dbReference>
<dbReference type="EMBL" id="JAALHA020000015">
    <property type="protein sequence ID" value="MDR9897995.1"/>
    <property type="molecule type" value="Genomic_DNA"/>
</dbReference>
<sequence>MIKFRFSDIRSNNIVGKSLRFPLSFLPSTTVVPIMQGPGRGMKWIVGSGVHGMWLGSYEADKQQLLTKLPLEGTTVLDIGANVGLFSILLSRLVGSKGKVISFEPLPRNIDFIKKHIQLNKIENIAIYSAAISDKNGVMKFNTSPYNAQGCLAESGDLEVSVMTLDSLKDLNPPVSLVKIDVEGAEANVLRGGEKFFQADRPVILLATHGKIQVNDCRGILASYGYSMEQISRDLYGLECDEWLAKPNQIST</sequence>
<dbReference type="Proteomes" id="UP000667802">
    <property type="component" value="Unassembled WGS sequence"/>
</dbReference>
<dbReference type="InterPro" id="IPR052514">
    <property type="entry name" value="SAM-dependent_MTase"/>
</dbReference>
<protein>
    <submittedName>
        <fullName evidence="2">FkbM family methyltransferase</fullName>
    </submittedName>
</protein>
<evidence type="ECO:0000313" key="3">
    <source>
        <dbReference type="Proteomes" id="UP000667802"/>
    </source>
</evidence>
<name>A0AAP5MAC5_9CYAN</name>
<dbReference type="PANTHER" id="PTHR34203:SF15">
    <property type="entry name" value="SLL1173 PROTEIN"/>
    <property type="match status" value="1"/>
</dbReference>
<comment type="caution">
    <text evidence="2">The sequence shown here is derived from an EMBL/GenBank/DDBJ whole genome shotgun (WGS) entry which is preliminary data.</text>
</comment>
<dbReference type="InterPro" id="IPR029063">
    <property type="entry name" value="SAM-dependent_MTases_sf"/>
</dbReference>